<reference evidence="1 2" key="1">
    <citation type="submission" date="2019-11" db="EMBL/GenBank/DDBJ databases">
        <title>Streptomyces typhae sp. nov., a novel endophytic actinomycete isolated from the root of cattail pollen (Typha angustifolia L.).</title>
        <authorList>
            <person name="Peng C."/>
        </authorList>
    </citation>
    <scope>NUCLEOTIDE SEQUENCE [LARGE SCALE GENOMIC DNA]</scope>
    <source>
        <strain evidence="2">p1417</strain>
    </source>
</reference>
<comment type="caution">
    <text evidence="1">The sequence shown here is derived from an EMBL/GenBank/DDBJ whole genome shotgun (WGS) entry which is preliminary data.</text>
</comment>
<sequence>MTATTNQPRSRVEELERIYRAHLTACPRQHFGILTDCAKGLRLRRALHATRATADKGAP</sequence>
<evidence type="ECO:0000313" key="2">
    <source>
        <dbReference type="Proteomes" id="UP000483802"/>
    </source>
</evidence>
<proteinExistence type="predicted"/>
<dbReference type="RefSeq" id="WP_157164801.1">
    <property type="nucleotide sequence ID" value="NZ_WPNZ01000003.1"/>
</dbReference>
<gene>
    <name evidence="1" type="ORF">GPA10_07690</name>
</gene>
<evidence type="ECO:0000313" key="1">
    <source>
        <dbReference type="EMBL" id="MVO84652.1"/>
    </source>
</evidence>
<name>A0A6L6WQW1_9ACTN</name>
<dbReference type="Proteomes" id="UP000483802">
    <property type="component" value="Unassembled WGS sequence"/>
</dbReference>
<keyword evidence="2" id="KW-1185">Reference proteome</keyword>
<dbReference type="EMBL" id="WPNZ01000003">
    <property type="protein sequence ID" value="MVO84652.1"/>
    <property type="molecule type" value="Genomic_DNA"/>
</dbReference>
<protein>
    <submittedName>
        <fullName evidence="1">Uncharacterized protein</fullName>
    </submittedName>
</protein>
<organism evidence="1 2">
    <name type="scientific">Streptomyces typhae</name>
    <dbReference type="NCBI Taxonomy" id="2681492"/>
    <lineage>
        <taxon>Bacteria</taxon>
        <taxon>Bacillati</taxon>
        <taxon>Actinomycetota</taxon>
        <taxon>Actinomycetes</taxon>
        <taxon>Kitasatosporales</taxon>
        <taxon>Streptomycetaceae</taxon>
        <taxon>Streptomyces</taxon>
    </lineage>
</organism>
<accession>A0A6L6WQW1</accession>
<dbReference type="AlphaFoldDB" id="A0A6L6WQW1"/>